<dbReference type="STRING" id="79200.A0A166ESC1"/>
<dbReference type="AlphaFoldDB" id="A0A166ESC1"/>
<dbReference type="OrthoDB" id="737588at2759"/>
<accession>A0A166ESC1</accession>
<comment type="subcellular location">
    <subcellularLocation>
        <location evidence="2">Endomembrane system</location>
        <topology evidence="2">Single-pass type IV membrane protein</topology>
    </subcellularLocation>
</comment>
<dbReference type="PANTHER" id="PTHR34949">
    <property type="entry name" value="OS05G0443700 PROTEIN"/>
    <property type="match status" value="1"/>
</dbReference>
<evidence type="ECO:0000256" key="1">
    <source>
        <dbReference type="ARBA" id="ARBA00022927"/>
    </source>
</evidence>
<sequence>MASGSGYQEWESDPLFSAAEVVQDSADRMESVYRILLHEQSLVQETHHPDQRLLASLQSHRRQLATSLETVKWQLEDFEREVALAGATSDKSQRKQIAISRHKQFIGAIAGQISQVSQSLEDTSLVRNEWADLDEQDRDGFAMFLSGGNSVQDVAHHNIEDRSMMTMFLDPSSSTSFNNEIVEQKPGEYVSLDMSAFEQSENVVLRNVASQYNVQIGSEVSEHNEKEDWVQEAKKADSKNNSHGNKLGVFYNKIKTLGSFRNVLSAYGTRGYRKFTKKWEDAEEQGHSWNDIFHATQGMQRQSISLRFAIAWSSVQRLWLELFAAVMYLFWRIRDWWRKYQRPRIT</sequence>
<keyword evidence="3" id="KW-0812">Transmembrane</keyword>
<dbReference type="PANTHER" id="PTHR34949:SF2">
    <property type="entry name" value="OS05G0443700 PROTEIN"/>
    <property type="match status" value="1"/>
</dbReference>
<keyword evidence="7" id="KW-1185">Reference proteome</keyword>
<dbReference type="EMBL" id="CP093344">
    <property type="protein sequence ID" value="WOG89513.1"/>
    <property type="molecule type" value="Genomic_DNA"/>
</dbReference>
<dbReference type="KEGG" id="dcr:108206661"/>
<keyword evidence="1" id="KW-0813">Transport</keyword>
<dbReference type="Gramene" id="KZN06916">
    <property type="protein sequence ID" value="KZN06916"/>
    <property type="gene ID" value="DCAR_007753"/>
</dbReference>
<dbReference type="GO" id="GO:0015031">
    <property type="term" value="P:protein transport"/>
    <property type="evidence" value="ECO:0007669"/>
    <property type="project" value="UniProtKB-KW"/>
</dbReference>
<reference evidence="6" key="2">
    <citation type="submission" date="2022-03" db="EMBL/GenBank/DDBJ databases">
        <title>Draft title - Genomic analysis of global carrot germplasm unveils the trajectory of domestication and the origin of high carotenoid orange carrot.</title>
        <authorList>
            <person name="Iorizzo M."/>
            <person name="Ellison S."/>
            <person name="Senalik D."/>
            <person name="Macko-Podgorni A."/>
            <person name="Grzebelus D."/>
            <person name="Bostan H."/>
            <person name="Rolling W."/>
            <person name="Curaba J."/>
            <person name="Simon P."/>
        </authorList>
    </citation>
    <scope>NUCLEOTIDE SEQUENCE</scope>
    <source>
        <tissue evidence="6">Leaf</tissue>
    </source>
</reference>
<keyword evidence="1" id="KW-0653">Protein transport</keyword>
<dbReference type="Proteomes" id="UP000077755">
    <property type="component" value="Chromosome 2"/>
</dbReference>
<name>A0A166ESC1_DAUCS</name>
<reference evidence="5" key="1">
    <citation type="journal article" date="2016" name="Nat. Genet.">
        <title>A high-quality carrot genome assembly provides new insights into carotenoid accumulation and asterid genome evolution.</title>
        <authorList>
            <person name="Iorizzo M."/>
            <person name="Ellison S."/>
            <person name="Senalik D."/>
            <person name="Zeng P."/>
            <person name="Satapoomin P."/>
            <person name="Huang J."/>
            <person name="Bowman M."/>
            <person name="Iovene M."/>
            <person name="Sanseverino W."/>
            <person name="Cavagnaro P."/>
            <person name="Yildiz M."/>
            <person name="Macko-Podgorni A."/>
            <person name="Moranska E."/>
            <person name="Grzebelus E."/>
            <person name="Grzebelus D."/>
            <person name="Ashrafi H."/>
            <person name="Zheng Z."/>
            <person name="Cheng S."/>
            <person name="Spooner D."/>
            <person name="Van Deynze A."/>
            <person name="Simon P."/>
        </authorList>
    </citation>
    <scope>NUCLEOTIDE SEQUENCE [LARGE SCALE GENOMIC DNA]</scope>
    <source>
        <tissue evidence="5">Leaf</tissue>
    </source>
</reference>
<proteinExistence type="predicted"/>
<dbReference type="EMBL" id="LNRQ01000002">
    <property type="protein sequence ID" value="KZN06916.1"/>
    <property type="molecule type" value="Genomic_DNA"/>
</dbReference>
<keyword evidence="3" id="KW-0472">Membrane</keyword>
<dbReference type="InterPro" id="IPR010989">
    <property type="entry name" value="SNARE"/>
</dbReference>
<evidence type="ECO:0000256" key="2">
    <source>
        <dbReference type="ARBA" id="ARBA00046280"/>
    </source>
</evidence>
<evidence type="ECO:0000256" key="3">
    <source>
        <dbReference type="SAM" id="Phobius"/>
    </source>
</evidence>
<feature type="domain" description="Syntaxin 6/10/61 N-terminal" evidence="4">
    <location>
        <begin position="13"/>
        <end position="116"/>
    </location>
</feature>
<dbReference type="InterPro" id="IPR015260">
    <property type="entry name" value="Syntaxin-6/10/61_N"/>
</dbReference>
<keyword evidence="3" id="KW-1133">Transmembrane helix</keyword>
<dbReference type="GO" id="GO:0012505">
    <property type="term" value="C:endomembrane system"/>
    <property type="evidence" value="ECO:0007669"/>
    <property type="project" value="UniProtKB-SubCell"/>
</dbReference>
<evidence type="ECO:0000313" key="5">
    <source>
        <dbReference type="EMBL" id="KZN06916.1"/>
    </source>
</evidence>
<evidence type="ECO:0000313" key="7">
    <source>
        <dbReference type="Proteomes" id="UP000077755"/>
    </source>
</evidence>
<protein>
    <recommendedName>
        <fullName evidence="4">Syntaxin 6/10/61 N-terminal domain-containing protein</fullName>
    </recommendedName>
</protein>
<gene>
    <name evidence="5" type="ORF">DCAR_007753</name>
    <name evidence="6" type="ORF">DCAR_0208751</name>
</gene>
<dbReference type="Pfam" id="PF09177">
    <property type="entry name" value="STX6_10_61_N"/>
    <property type="match status" value="1"/>
</dbReference>
<organism evidence="5">
    <name type="scientific">Daucus carota subsp. sativus</name>
    <name type="common">Carrot</name>
    <dbReference type="NCBI Taxonomy" id="79200"/>
    <lineage>
        <taxon>Eukaryota</taxon>
        <taxon>Viridiplantae</taxon>
        <taxon>Streptophyta</taxon>
        <taxon>Embryophyta</taxon>
        <taxon>Tracheophyta</taxon>
        <taxon>Spermatophyta</taxon>
        <taxon>Magnoliopsida</taxon>
        <taxon>eudicotyledons</taxon>
        <taxon>Gunneridae</taxon>
        <taxon>Pentapetalae</taxon>
        <taxon>asterids</taxon>
        <taxon>campanulids</taxon>
        <taxon>Apiales</taxon>
        <taxon>Apiaceae</taxon>
        <taxon>Apioideae</taxon>
        <taxon>Scandiceae</taxon>
        <taxon>Daucinae</taxon>
        <taxon>Daucus</taxon>
        <taxon>Daucus sect. Daucus</taxon>
    </lineage>
</organism>
<feature type="transmembrane region" description="Helical" evidence="3">
    <location>
        <begin position="309"/>
        <end position="331"/>
    </location>
</feature>
<dbReference type="SUPFAM" id="SSF47661">
    <property type="entry name" value="t-snare proteins"/>
    <property type="match status" value="1"/>
</dbReference>
<dbReference type="GO" id="GO:0048193">
    <property type="term" value="P:Golgi vesicle transport"/>
    <property type="evidence" value="ECO:0007669"/>
    <property type="project" value="InterPro"/>
</dbReference>
<dbReference type="Gene3D" id="1.20.58.90">
    <property type="match status" value="1"/>
</dbReference>
<evidence type="ECO:0000259" key="4">
    <source>
        <dbReference type="Pfam" id="PF09177"/>
    </source>
</evidence>
<evidence type="ECO:0000313" key="6">
    <source>
        <dbReference type="EMBL" id="WOG89513.1"/>
    </source>
</evidence>
<dbReference type="GO" id="GO:0016020">
    <property type="term" value="C:membrane"/>
    <property type="evidence" value="ECO:0007669"/>
    <property type="project" value="InterPro"/>
</dbReference>
<dbReference type="OMA" id="ECENSRM"/>
<dbReference type="CDD" id="cd21442">
    <property type="entry name" value="SNARE_NTD_STX6-like"/>
    <property type="match status" value="1"/>
</dbReference>